<proteinExistence type="predicted"/>
<comment type="caution">
    <text evidence="1">The sequence shown here is derived from an EMBL/GenBank/DDBJ whole genome shotgun (WGS) entry which is preliminary data.</text>
</comment>
<reference evidence="1 2" key="1">
    <citation type="submission" date="2012-05" db="EMBL/GenBank/DDBJ databases">
        <title>Recombination and specialization in a pathogen metapopulation.</title>
        <authorList>
            <person name="Gardiner A."/>
            <person name="Kemen E."/>
            <person name="Schultz-Larsen T."/>
            <person name="MacLean D."/>
            <person name="Van Oosterhout C."/>
            <person name="Jones J.D.G."/>
        </authorList>
    </citation>
    <scope>NUCLEOTIDE SEQUENCE [LARGE SCALE GENOMIC DNA]</scope>
    <source>
        <strain evidence="1 2">Ac Nc2</strain>
    </source>
</reference>
<organism evidence="1 2">
    <name type="scientific">Albugo candida</name>
    <dbReference type="NCBI Taxonomy" id="65357"/>
    <lineage>
        <taxon>Eukaryota</taxon>
        <taxon>Sar</taxon>
        <taxon>Stramenopiles</taxon>
        <taxon>Oomycota</taxon>
        <taxon>Peronosporomycetes</taxon>
        <taxon>Albuginales</taxon>
        <taxon>Albuginaceae</taxon>
        <taxon>Albugo</taxon>
    </lineage>
</organism>
<evidence type="ECO:0000313" key="2">
    <source>
        <dbReference type="Proteomes" id="UP000053237"/>
    </source>
</evidence>
<protein>
    <submittedName>
        <fullName evidence="1">Uncharacterized protein</fullName>
    </submittedName>
</protein>
<dbReference type="InParanoid" id="A0A024G4C0"/>
<keyword evidence="2" id="KW-1185">Reference proteome</keyword>
<sequence>MIQSKSGSSHFRHLFYRGFGHKGDHYSASTASQLCPLIDSNEYKRINKIKLRERFRPSSINSWNAWSPIGLNKCNGISTITSQKNFGFYKFCTELMDLCVNRFSSLPLLRRPACYHCAAKRKAAGYGHDAAFSKVMGKISVASLRAARQQYDEQDFQGL</sequence>
<dbReference type="Proteomes" id="UP000053237">
    <property type="component" value="Unassembled WGS sequence"/>
</dbReference>
<accession>A0A024G4C0</accession>
<dbReference type="EMBL" id="CAIX01000018">
    <property type="protein sequence ID" value="CCI41372.1"/>
    <property type="molecule type" value="Genomic_DNA"/>
</dbReference>
<name>A0A024G4C0_9STRA</name>
<gene>
    <name evidence="1" type="ORF">BN9_021560</name>
</gene>
<dbReference type="AlphaFoldDB" id="A0A024G4C0"/>
<evidence type="ECO:0000313" key="1">
    <source>
        <dbReference type="EMBL" id="CCI41372.1"/>
    </source>
</evidence>